<evidence type="ECO:0000256" key="3">
    <source>
        <dbReference type="ARBA" id="ARBA00022833"/>
    </source>
</evidence>
<feature type="compositionally biased region" description="Pro residues" evidence="7">
    <location>
        <begin position="12"/>
        <end position="22"/>
    </location>
</feature>
<feature type="region of interest" description="Disordered" evidence="7">
    <location>
        <begin position="1"/>
        <end position="22"/>
    </location>
</feature>
<dbReference type="PROSITE" id="PS00344">
    <property type="entry name" value="GATA_ZN_FINGER_1"/>
    <property type="match status" value="1"/>
</dbReference>
<name>A0A4P9WRJ8_9FUNG</name>
<evidence type="ECO:0000256" key="6">
    <source>
        <dbReference type="PROSITE-ProRule" id="PRU00094"/>
    </source>
</evidence>
<keyword evidence="1" id="KW-0479">Metal-binding</keyword>
<protein>
    <recommendedName>
        <fullName evidence="8">GATA-type domain-containing protein</fullName>
    </recommendedName>
</protein>
<gene>
    <name evidence="9" type="ORF">BDK51DRAFT_26234</name>
</gene>
<feature type="region of interest" description="Disordered" evidence="7">
    <location>
        <begin position="217"/>
        <end position="244"/>
    </location>
</feature>
<dbReference type="Pfam" id="PF00320">
    <property type="entry name" value="GATA"/>
    <property type="match status" value="1"/>
</dbReference>
<dbReference type="CDD" id="cd00202">
    <property type="entry name" value="ZnF_GATA"/>
    <property type="match status" value="1"/>
</dbReference>
<dbReference type="Gene3D" id="3.30.50.10">
    <property type="entry name" value="Erythroid Transcription Factor GATA-1, subunit A"/>
    <property type="match status" value="1"/>
</dbReference>
<evidence type="ECO:0000313" key="9">
    <source>
        <dbReference type="EMBL" id="RKO93546.1"/>
    </source>
</evidence>
<dbReference type="AlphaFoldDB" id="A0A4P9WRJ8"/>
<keyword evidence="3" id="KW-0862">Zinc</keyword>
<dbReference type="PANTHER" id="PTHR47172:SF24">
    <property type="entry name" value="GATA ZINC FINGER DOMAIN-CONTAINING PROTEIN 14-RELATED"/>
    <property type="match status" value="1"/>
</dbReference>
<keyword evidence="10" id="KW-1185">Reference proteome</keyword>
<dbReference type="PROSITE" id="PS50114">
    <property type="entry name" value="GATA_ZN_FINGER_2"/>
    <property type="match status" value="1"/>
</dbReference>
<dbReference type="EMBL" id="KZ994195">
    <property type="protein sequence ID" value="RKO93546.1"/>
    <property type="molecule type" value="Genomic_DNA"/>
</dbReference>
<organism evidence="9 10">
    <name type="scientific">Blyttiomyces helicus</name>
    <dbReference type="NCBI Taxonomy" id="388810"/>
    <lineage>
        <taxon>Eukaryota</taxon>
        <taxon>Fungi</taxon>
        <taxon>Fungi incertae sedis</taxon>
        <taxon>Chytridiomycota</taxon>
        <taxon>Chytridiomycota incertae sedis</taxon>
        <taxon>Chytridiomycetes</taxon>
        <taxon>Chytridiomycetes incertae sedis</taxon>
        <taxon>Blyttiomyces</taxon>
    </lineage>
</organism>
<dbReference type="InterPro" id="IPR000679">
    <property type="entry name" value="Znf_GATA"/>
</dbReference>
<evidence type="ECO:0000313" key="10">
    <source>
        <dbReference type="Proteomes" id="UP000269721"/>
    </source>
</evidence>
<feature type="compositionally biased region" description="Acidic residues" evidence="7">
    <location>
        <begin position="219"/>
        <end position="234"/>
    </location>
</feature>
<keyword evidence="4" id="KW-0805">Transcription regulation</keyword>
<proteinExistence type="predicted"/>
<dbReference type="SUPFAM" id="SSF57716">
    <property type="entry name" value="Glucocorticoid receptor-like (DNA-binding domain)"/>
    <property type="match status" value="1"/>
</dbReference>
<feature type="domain" description="GATA-type" evidence="8">
    <location>
        <begin position="123"/>
        <end position="151"/>
    </location>
</feature>
<keyword evidence="5" id="KW-0804">Transcription</keyword>
<feature type="compositionally biased region" description="Basic residues" evidence="7">
    <location>
        <begin position="1"/>
        <end position="11"/>
    </location>
</feature>
<dbReference type="PANTHER" id="PTHR47172">
    <property type="entry name" value="OS01G0976800 PROTEIN"/>
    <property type="match status" value="1"/>
</dbReference>
<dbReference type="Proteomes" id="UP000269721">
    <property type="component" value="Unassembled WGS sequence"/>
</dbReference>
<reference evidence="10" key="1">
    <citation type="journal article" date="2018" name="Nat. Microbiol.">
        <title>Leveraging single-cell genomics to expand the fungal tree of life.</title>
        <authorList>
            <person name="Ahrendt S.R."/>
            <person name="Quandt C.A."/>
            <person name="Ciobanu D."/>
            <person name="Clum A."/>
            <person name="Salamov A."/>
            <person name="Andreopoulos B."/>
            <person name="Cheng J.F."/>
            <person name="Woyke T."/>
            <person name="Pelin A."/>
            <person name="Henrissat B."/>
            <person name="Reynolds N.K."/>
            <person name="Benny G.L."/>
            <person name="Smith M.E."/>
            <person name="James T.Y."/>
            <person name="Grigoriev I.V."/>
        </authorList>
    </citation>
    <scope>NUCLEOTIDE SEQUENCE [LARGE SCALE GENOMIC DNA]</scope>
</reference>
<accession>A0A4P9WRJ8</accession>
<evidence type="ECO:0000256" key="1">
    <source>
        <dbReference type="ARBA" id="ARBA00022723"/>
    </source>
</evidence>
<dbReference type="SMART" id="SM00401">
    <property type="entry name" value="ZnF_GATA"/>
    <property type="match status" value="1"/>
</dbReference>
<evidence type="ECO:0000256" key="7">
    <source>
        <dbReference type="SAM" id="MobiDB-lite"/>
    </source>
</evidence>
<keyword evidence="2 6" id="KW-0863">Zinc-finger</keyword>
<evidence type="ECO:0000256" key="5">
    <source>
        <dbReference type="ARBA" id="ARBA00023163"/>
    </source>
</evidence>
<sequence length="244" mass="26931">MNVKYAPHRPTHPPFDLAPPRPFRPTAPGAIGPRHIPRSFAPAGRATTAAGTRLPPPCPTPAPPNAHRWLPRAELARDSPSDRSCYELEIEVHAPPVVGRVGEGERDRAEMEVVPICAERSGCLTCGKMHTVQWRRGPAGKSTLCNACGLLWSKKIKRESARRGADLADTERMLADEWFVARSVEGDTHLAALQWSVETEDDEYEVTRRVRVGLRVEVDNEDGDDEGDYEDEEASREATPVSNA</sequence>
<evidence type="ECO:0000256" key="2">
    <source>
        <dbReference type="ARBA" id="ARBA00022771"/>
    </source>
</evidence>
<evidence type="ECO:0000259" key="8">
    <source>
        <dbReference type="PROSITE" id="PS50114"/>
    </source>
</evidence>
<dbReference type="InterPro" id="IPR013088">
    <property type="entry name" value="Znf_NHR/GATA"/>
</dbReference>
<dbReference type="GO" id="GO:0043565">
    <property type="term" value="F:sequence-specific DNA binding"/>
    <property type="evidence" value="ECO:0007669"/>
    <property type="project" value="InterPro"/>
</dbReference>
<dbReference type="OrthoDB" id="2162994at2759"/>
<evidence type="ECO:0000256" key="4">
    <source>
        <dbReference type="ARBA" id="ARBA00023015"/>
    </source>
</evidence>
<dbReference type="GO" id="GO:0008270">
    <property type="term" value="F:zinc ion binding"/>
    <property type="evidence" value="ECO:0007669"/>
    <property type="project" value="UniProtKB-KW"/>
</dbReference>
<dbReference type="GO" id="GO:0006355">
    <property type="term" value="P:regulation of DNA-templated transcription"/>
    <property type="evidence" value="ECO:0007669"/>
    <property type="project" value="InterPro"/>
</dbReference>